<evidence type="ECO:0000313" key="3">
    <source>
        <dbReference type="Proteomes" id="UP001053296"/>
    </source>
</evidence>
<dbReference type="Proteomes" id="UP001053296">
    <property type="component" value="Chromosome"/>
</dbReference>
<evidence type="ECO:0000313" key="2">
    <source>
        <dbReference type="EMBL" id="BCS88459.1"/>
    </source>
</evidence>
<feature type="region of interest" description="Disordered" evidence="1">
    <location>
        <begin position="25"/>
        <end position="47"/>
    </location>
</feature>
<keyword evidence="3" id="KW-1185">Reference proteome</keyword>
<accession>A0ABN6ET92</accession>
<protein>
    <recommendedName>
        <fullName evidence="4">PspA/IM30 family protein</fullName>
    </recommendedName>
</protein>
<name>A0ABN6ET92_9BACT</name>
<evidence type="ECO:0000256" key="1">
    <source>
        <dbReference type="SAM" id="MobiDB-lite"/>
    </source>
</evidence>
<dbReference type="EMBL" id="AP024485">
    <property type="protein sequence ID" value="BCS88459.1"/>
    <property type="molecule type" value="Genomic_DNA"/>
</dbReference>
<organism evidence="2 3">
    <name type="scientific">Pseudodesulfovibrio sediminis</name>
    <dbReference type="NCBI Taxonomy" id="2810563"/>
    <lineage>
        <taxon>Bacteria</taxon>
        <taxon>Pseudomonadati</taxon>
        <taxon>Thermodesulfobacteriota</taxon>
        <taxon>Desulfovibrionia</taxon>
        <taxon>Desulfovibrionales</taxon>
        <taxon>Desulfovibrionaceae</taxon>
    </lineage>
</organism>
<feature type="compositionally biased region" description="Basic and acidic residues" evidence="1">
    <location>
        <begin position="33"/>
        <end position="47"/>
    </location>
</feature>
<evidence type="ECO:0008006" key="4">
    <source>
        <dbReference type="Google" id="ProtNLM"/>
    </source>
</evidence>
<gene>
    <name evidence="2" type="ORF">PSDVSF_17010</name>
</gene>
<reference evidence="2" key="1">
    <citation type="journal article" date="2022" name="Arch. Microbiol.">
        <title>Pseudodesulfovibrio sediminis sp. nov., a mesophilic and neutrophilic sulfate-reducing bacterium isolated from sediment of a brackish lake.</title>
        <authorList>
            <person name="Takahashi A."/>
            <person name="Kojima H."/>
            <person name="Watanabe M."/>
            <person name="Fukui M."/>
        </authorList>
    </citation>
    <scope>NUCLEOTIDE SEQUENCE</scope>
    <source>
        <strain evidence="2">SF6</strain>
    </source>
</reference>
<proteinExistence type="predicted"/>
<sequence>MSGDSNSIWDKLADVIGKIAQSPGRNTAADLAADQREKTMALAREEK</sequence>